<comment type="caution">
    <text evidence="1">The sequence shown here is derived from an EMBL/GenBank/DDBJ whole genome shotgun (WGS) entry which is preliminary data.</text>
</comment>
<evidence type="ECO:0000313" key="2">
    <source>
        <dbReference type="Proteomes" id="UP001500167"/>
    </source>
</evidence>
<dbReference type="EMBL" id="BAAAZK010000010">
    <property type="protein sequence ID" value="GAA4186212.1"/>
    <property type="molecule type" value="Genomic_DNA"/>
</dbReference>
<dbReference type="InterPro" id="IPR032173">
    <property type="entry name" value="DUF5007"/>
</dbReference>
<dbReference type="PROSITE" id="PS51257">
    <property type="entry name" value="PROKAR_LIPOPROTEIN"/>
    <property type="match status" value="1"/>
</dbReference>
<gene>
    <name evidence="1" type="ORF">GCM10022218_49230</name>
</gene>
<name>A0ABP8AM34_9SPHI</name>
<dbReference type="Proteomes" id="UP001500167">
    <property type="component" value="Unassembled WGS sequence"/>
</dbReference>
<dbReference type="RefSeq" id="WP_346088982.1">
    <property type="nucleotide sequence ID" value="NZ_BAAAZK010000010.1"/>
</dbReference>
<keyword evidence="2" id="KW-1185">Reference proteome</keyword>
<accession>A0ABP8AM34</accession>
<organism evidence="1 2">
    <name type="scientific">Sphingobacterium ginsenosidimutans</name>
    <dbReference type="NCBI Taxonomy" id="687845"/>
    <lineage>
        <taxon>Bacteria</taxon>
        <taxon>Pseudomonadati</taxon>
        <taxon>Bacteroidota</taxon>
        <taxon>Sphingobacteriia</taxon>
        <taxon>Sphingobacteriales</taxon>
        <taxon>Sphingobacteriaceae</taxon>
        <taxon>Sphingobacterium</taxon>
    </lineage>
</organism>
<sequence length="347" mass="40008">MNTKSYNTIKQVVLFGFGLFVLASCKKYIPTDQDSLGEDVVYNTTEFQPVLGRNTFYDNIVNIGQNTSQPLTFKIVNARDIDGQPTTLFDDKFPVKIWKEAYTGFEKSIAEIEAKRKIEYRPILEILQKSGNINFWGESGNSGFVKAQPDSGYVFDVELTNTGGRRYLRNFKLKPLRERPYEPSIIDPITGLSPLPYTFITKMSSNMRGDRTDRAMFNSDIRVYFNKLENNAAGTKTLTISFLDSLNNPIDPKKFSATKWEGLVHGFNHRFENNKVVYDVAYPIPLSAIETPYTNITGENAYIEFKFRRKGDFGFLEDNYFGLEFSIFEEGNWEIQFRFPYELPKFD</sequence>
<reference evidence="2" key="1">
    <citation type="journal article" date="2019" name="Int. J. Syst. Evol. Microbiol.">
        <title>The Global Catalogue of Microorganisms (GCM) 10K type strain sequencing project: providing services to taxonomists for standard genome sequencing and annotation.</title>
        <authorList>
            <consortium name="The Broad Institute Genomics Platform"/>
            <consortium name="The Broad Institute Genome Sequencing Center for Infectious Disease"/>
            <person name="Wu L."/>
            <person name="Ma J."/>
        </authorList>
    </citation>
    <scope>NUCLEOTIDE SEQUENCE [LARGE SCALE GENOMIC DNA]</scope>
    <source>
        <strain evidence="2">JCM 16722</strain>
    </source>
</reference>
<evidence type="ECO:0000313" key="1">
    <source>
        <dbReference type="EMBL" id="GAA4186212.1"/>
    </source>
</evidence>
<dbReference type="Pfam" id="PF16398">
    <property type="entry name" value="DUF5007"/>
    <property type="match status" value="1"/>
</dbReference>
<proteinExistence type="predicted"/>
<protein>
    <submittedName>
        <fullName evidence="1">DUF5007 domain-containing protein</fullName>
    </submittedName>
</protein>